<dbReference type="OrthoDB" id="9803035at2"/>
<dbReference type="PANTHER" id="PTHR10434">
    <property type="entry name" value="1-ACYL-SN-GLYCEROL-3-PHOSPHATE ACYLTRANSFERASE"/>
    <property type="match status" value="1"/>
</dbReference>
<dbReference type="KEGG" id="ccb:Clocel_2804"/>
<evidence type="ECO:0000256" key="1">
    <source>
        <dbReference type="ARBA" id="ARBA00005189"/>
    </source>
</evidence>
<evidence type="ECO:0000256" key="3">
    <source>
        <dbReference type="ARBA" id="ARBA00022516"/>
    </source>
</evidence>
<evidence type="ECO:0000256" key="5">
    <source>
        <dbReference type="ARBA" id="ARBA00023098"/>
    </source>
</evidence>
<comment type="domain">
    <text evidence="7">The HXXXXD motif is essential for acyltransferase activity and may constitute the binding site for the phosphate moiety of the glycerol-3-phosphate.</text>
</comment>
<dbReference type="GO" id="GO:0006654">
    <property type="term" value="P:phosphatidic acid biosynthetic process"/>
    <property type="evidence" value="ECO:0007669"/>
    <property type="project" value="TreeGrafter"/>
</dbReference>
<dbReference type="Proteomes" id="UP000002730">
    <property type="component" value="Chromosome"/>
</dbReference>
<comment type="pathway">
    <text evidence="1">Lipid metabolism.</text>
</comment>
<dbReference type="GO" id="GO:0003841">
    <property type="term" value="F:1-acylglycerol-3-phosphate O-acyltransferase activity"/>
    <property type="evidence" value="ECO:0007669"/>
    <property type="project" value="UniProtKB-UniRule"/>
</dbReference>
<dbReference type="HOGENOM" id="CLU_027938_6_1_9"/>
<dbReference type="STRING" id="573061.Clocel_2804"/>
<accession>D9SS54</accession>
<dbReference type="InterPro" id="IPR002123">
    <property type="entry name" value="Plipid/glycerol_acylTrfase"/>
</dbReference>
<evidence type="ECO:0000313" key="10">
    <source>
        <dbReference type="Proteomes" id="UP000002730"/>
    </source>
</evidence>
<dbReference type="PANTHER" id="PTHR10434:SF64">
    <property type="entry name" value="1-ACYL-SN-GLYCEROL-3-PHOSPHATE ACYLTRANSFERASE-RELATED"/>
    <property type="match status" value="1"/>
</dbReference>
<evidence type="ECO:0000259" key="8">
    <source>
        <dbReference type="SMART" id="SM00563"/>
    </source>
</evidence>
<reference evidence="9 10" key="1">
    <citation type="submission" date="2010-08" db="EMBL/GenBank/DDBJ databases">
        <title>Complete sequence of Clostridium cellulovorans 743B.</title>
        <authorList>
            <consortium name="US DOE Joint Genome Institute"/>
            <person name="Lucas S."/>
            <person name="Copeland A."/>
            <person name="Lapidus A."/>
            <person name="Cheng J.-F."/>
            <person name="Bruce D."/>
            <person name="Goodwin L."/>
            <person name="Pitluck S."/>
            <person name="Chertkov O."/>
            <person name="Detter J.C."/>
            <person name="Han C."/>
            <person name="Tapia R."/>
            <person name="Land M."/>
            <person name="Hauser L."/>
            <person name="Chang Y.-J."/>
            <person name="Jeffries C."/>
            <person name="Kyrpides N."/>
            <person name="Ivanova N."/>
            <person name="Mikhailova N."/>
            <person name="Hemme C.L."/>
            <person name="Woyke T."/>
        </authorList>
    </citation>
    <scope>NUCLEOTIDE SEQUENCE [LARGE SCALE GENOMIC DNA]</scope>
    <source>
        <strain evidence="10">ATCC 35296 / DSM 3052 / OCM 3 / 743B</strain>
    </source>
</reference>
<dbReference type="eggNOG" id="COG0204">
    <property type="taxonomic scope" value="Bacteria"/>
</dbReference>
<keyword evidence="6 7" id="KW-0012">Acyltransferase</keyword>
<dbReference type="SUPFAM" id="SSF69593">
    <property type="entry name" value="Glycerol-3-phosphate (1)-acyltransferase"/>
    <property type="match status" value="1"/>
</dbReference>
<dbReference type="SMART" id="SM00563">
    <property type="entry name" value="PlsC"/>
    <property type="match status" value="1"/>
</dbReference>
<proteinExistence type="inferred from homology"/>
<evidence type="ECO:0000256" key="7">
    <source>
        <dbReference type="RuleBase" id="RU361267"/>
    </source>
</evidence>
<keyword evidence="7" id="KW-0594">Phospholipid biosynthesis</keyword>
<dbReference type="EC" id="2.3.1.51" evidence="7"/>
<evidence type="ECO:0000256" key="6">
    <source>
        <dbReference type="ARBA" id="ARBA00023315"/>
    </source>
</evidence>
<evidence type="ECO:0000256" key="4">
    <source>
        <dbReference type="ARBA" id="ARBA00022679"/>
    </source>
</evidence>
<keyword evidence="3 7" id="KW-0444">Lipid biosynthesis</keyword>
<dbReference type="GO" id="GO:0016020">
    <property type="term" value="C:membrane"/>
    <property type="evidence" value="ECO:0007669"/>
    <property type="project" value="InterPro"/>
</dbReference>
<dbReference type="NCBIfam" id="TIGR00530">
    <property type="entry name" value="AGP_acyltrn"/>
    <property type="match status" value="1"/>
</dbReference>
<dbReference type="EMBL" id="CP002160">
    <property type="protein sequence ID" value="ADL52501.1"/>
    <property type="molecule type" value="Genomic_DNA"/>
</dbReference>
<dbReference type="Pfam" id="PF01553">
    <property type="entry name" value="Acyltransferase"/>
    <property type="match status" value="1"/>
</dbReference>
<name>D9SS54_CLOC7</name>
<evidence type="ECO:0000313" key="9">
    <source>
        <dbReference type="EMBL" id="ADL52501.1"/>
    </source>
</evidence>
<keyword evidence="4 7" id="KW-0808">Transferase</keyword>
<comment type="similarity">
    <text evidence="2 7">Belongs to the 1-acyl-sn-glycerol-3-phosphate acyltransferase family.</text>
</comment>
<organism evidence="9 10">
    <name type="scientific">Clostridium cellulovorans (strain ATCC 35296 / DSM 3052 / OCM 3 / 743B)</name>
    <dbReference type="NCBI Taxonomy" id="573061"/>
    <lineage>
        <taxon>Bacteria</taxon>
        <taxon>Bacillati</taxon>
        <taxon>Bacillota</taxon>
        <taxon>Clostridia</taxon>
        <taxon>Eubacteriales</taxon>
        <taxon>Clostridiaceae</taxon>
        <taxon>Clostridium</taxon>
    </lineage>
</organism>
<dbReference type="InterPro" id="IPR004552">
    <property type="entry name" value="AGP_acyltrans"/>
</dbReference>
<comment type="catalytic activity">
    <reaction evidence="7">
        <text>a 1-acyl-sn-glycero-3-phosphate + an acyl-CoA = a 1,2-diacyl-sn-glycero-3-phosphate + CoA</text>
        <dbReference type="Rhea" id="RHEA:19709"/>
        <dbReference type="ChEBI" id="CHEBI:57287"/>
        <dbReference type="ChEBI" id="CHEBI:57970"/>
        <dbReference type="ChEBI" id="CHEBI:58342"/>
        <dbReference type="ChEBI" id="CHEBI:58608"/>
        <dbReference type="EC" id="2.3.1.51"/>
    </reaction>
</comment>
<gene>
    <name evidence="9" type="ordered locus">Clocel_2804</name>
</gene>
<keyword evidence="7" id="KW-1208">Phospholipid metabolism</keyword>
<evidence type="ECO:0000256" key="2">
    <source>
        <dbReference type="ARBA" id="ARBA00008655"/>
    </source>
</evidence>
<keyword evidence="5 7" id="KW-0443">Lipid metabolism</keyword>
<protein>
    <recommendedName>
        <fullName evidence="7">1-acyl-sn-glycerol-3-phosphate acyltransferase</fullName>
        <ecNumber evidence="7">2.3.1.51</ecNumber>
    </recommendedName>
</protein>
<keyword evidence="10" id="KW-1185">Reference proteome</keyword>
<dbReference type="AlphaFoldDB" id="D9SS54"/>
<feature type="domain" description="Phospholipid/glycerol acyltransferase" evidence="8">
    <location>
        <begin position="68"/>
        <end position="183"/>
    </location>
</feature>
<dbReference type="RefSeq" id="WP_010076695.1">
    <property type="nucleotide sequence ID" value="NC_014393.1"/>
</dbReference>
<dbReference type="CDD" id="cd07989">
    <property type="entry name" value="LPLAT_AGPAT-like"/>
    <property type="match status" value="1"/>
</dbReference>
<sequence length="238" mass="27666">MNYLRVISFFIFSYLLRIKLEFLKKTASKDTIEAFINKWVKKWTYIMNSSFKVSTDIEGIENLPEGNCLFIANHQGIYDIIEMIAVMPKTMGFIAKKEMLGKPIFPYWMEQIKCVFLDRENPREAIKTLNKASEYLKEGYSMTLFPEGTRSKDGQIGEFKKGSLKIATKTPHIPIVPVAIEGTYKAFEENKRFRSTKVKMKVGKPIYIEELSQEDKKDLAQYCEIVVKNLYKDMMGEN</sequence>